<gene>
    <name evidence="13" type="ORF">PEVE_00029304</name>
</gene>
<dbReference type="Gene3D" id="2.10.50.30">
    <property type="entry name" value="GPCR, family 3, nine cysteines domain"/>
    <property type="match status" value="1"/>
</dbReference>
<dbReference type="InterPro" id="IPR017978">
    <property type="entry name" value="GPCR_3_C"/>
</dbReference>
<dbReference type="EMBL" id="CALNXI010000409">
    <property type="protein sequence ID" value="CAH3026540.1"/>
    <property type="molecule type" value="Genomic_DNA"/>
</dbReference>
<comment type="subcellular location">
    <subcellularLocation>
        <location evidence="1">Cell membrane</location>
        <topology evidence="1">Multi-pass membrane protein</topology>
    </subcellularLocation>
</comment>
<accession>A0ABN8MD82</accession>
<comment type="caution">
    <text evidence="13">The sequence shown here is derived from an EMBL/GenBank/DDBJ whole genome shotgun (WGS) entry which is preliminary data.</text>
</comment>
<feature type="transmembrane region" description="Helical" evidence="11">
    <location>
        <begin position="811"/>
        <end position="831"/>
    </location>
</feature>
<evidence type="ECO:0000256" key="4">
    <source>
        <dbReference type="ARBA" id="ARBA00022989"/>
    </source>
</evidence>
<dbReference type="CDD" id="cd13953">
    <property type="entry name" value="7tm_classC_mGluR-like"/>
    <property type="match status" value="1"/>
</dbReference>
<dbReference type="InterPro" id="IPR028082">
    <property type="entry name" value="Peripla_BP_I"/>
</dbReference>
<evidence type="ECO:0000313" key="13">
    <source>
        <dbReference type="EMBL" id="CAH3026540.1"/>
    </source>
</evidence>
<dbReference type="Pfam" id="PF07562">
    <property type="entry name" value="NCD3G"/>
    <property type="match status" value="1"/>
</dbReference>
<evidence type="ECO:0000313" key="14">
    <source>
        <dbReference type="Proteomes" id="UP001159427"/>
    </source>
</evidence>
<evidence type="ECO:0000256" key="1">
    <source>
        <dbReference type="ARBA" id="ARBA00004651"/>
    </source>
</evidence>
<keyword evidence="6 11" id="KW-0472">Membrane</keyword>
<evidence type="ECO:0000256" key="7">
    <source>
        <dbReference type="ARBA" id="ARBA00023170"/>
    </source>
</evidence>
<evidence type="ECO:0000259" key="12">
    <source>
        <dbReference type="PROSITE" id="PS50259"/>
    </source>
</evidence>
<feature type="region of interest" description="Disordered" evidence="10">
    <location>
        <begin position="947"/>
        <end position="976"/>
    </location>
</feature>
<sequence length="1273" mass="143764">FTFYIANNKKSLSRIKEMARIKLVLCVYCWFWFSQINTIQSVMAKEKSESLSYVFTKGDIIIGGLSPVHFSPTADEEQQNPNSFTCQGRLNTRGFEAVEAMLFTMDMLNEGPLKNLVLPNITIGMDIKDTCGSADYAVRESLNFSFIRNAHAPAGHCSGGTHLSQKKTQTIAVVGAAYSGISMAVTNLCGLFYVPVVSYASTSSLLSNKVRFRYFFRTVPNDMLQAKVMADLVRAMKWNYVIALASDTEYGRSGIEAFKLALASFGNSYDVCIPVDERFTQRSTDQHFERIFKQMKANPKARVVIMFAQLHDANILMGKFRRHQDMANEKYVWVGSDAWADSMQVLKGNEKILEGRLLGVVPEVVHIEEFDTYFKSFNDNRRKRNPWMREYEYLKVAHNPVFFRQTFKHYPKAHFVMDAVLSVAYALHDTLGCEPHKDCSSKITENLIQQNFRNYLQDVRFAGKSRKEFSFDKLGDAIGVYDIKRLALLDGGNYDFVKVGKWGSKICDVFGANTSLSSCLDMDLDVLETMHKNLENLTEKGVPFSTCSKACLPGYHKNPEKNHAKCCWQCRPCSGNTITNKTNMDDCIPCRRGYWTNQNHSRCEPIEPTTLSWNDTLGVIIISFSGVGILAVLFTFVVYYIYRETPVVKASSKELCYILLFGIAWCYLTPLLFLADRNDQICRAIPFVVGTCPSLIAGTLLTKTNRISRIFNRKLLKTGTPSCLSKKWQLLMVICLAVVECLIGGGCVFFSETGSKLLISDTKKEVLKQCIGLPDICTAIFWVYNAGLAITCTYQAFRTRKLPENYNEAKFITFTIVITGIVVIIFIPTYIGTEGIYRTTILCFVFIIAGSVTLSCMFVPKLYIILWRPEKNVPMRPRSSTIRLGTISPSASFVRRLSVDSNAEKVVFEGRKNRINSLPAMELVNSSVEGEAREKFKKTKRSFSLSPDMLSRYRGGPESSPERGRPVLPGRRRGSLPGFTTPASMEMIEEGNEFDLQVDGGLRTDDDVFTDLSLNEEFEDRDDSENCLNTTKKDCEQNLHNNDDLEKGCSNCESSFVSFNELRGNGIPTTCAIDMDDNFADRIRKEPELKTIECLKCGTALSEDECQTVLLWEAFCKHLSQNGRKQKYNIVQSTDLDSSQQDKNRKRKSGISDIVKSTDGCHRNRQVDINDNRAVKRLRNSSFYNCEWLSLPSLLSSFSDGLIEQNDLTSRTEQLLKKRNKSLRDAKNFNPLKERNTITTAQTNGRVCHTLQNGGTESEIDKLLGEEDAETVL</sequence>
<keyword evidence="4 11" id="KW-1133">Transmembrane helix</keyword>
<name>A0ABN8MD82_9CNID</name>
<keyword evidence="3 11" id="KW-0812">Transmembrane</keyword>
<organism evidence="13 14">
    <name type="scientific">Porites evermanni</name>
    <dbReference type="NCBI Taxonomy" id="104178"/>
    <lineage>
        <taxon>Eukaryota</taxon>
        <taxon>Metazoa</taxon>
        <taxon>Cnidaria</taxon>
        <taxon>Anthozoa</taxon>
        <taxon>Hexacorallia</taxon>
        <taxon>Scleractinia</taxon>
        <taxon>Fungiina</taxon>
        <taxon>Poritidae</taxon>
        <taxon>Porites</taxon>
    </lineage>
</organism>
<evidence type="ECO:0000256" key="8">
    <source>
        <dbReference type="ARBA" id="ARBA00023180"/>
    </source>
</evidence>
<dbReference type="PANTHER" id="PTHR24060">
    <property type="entry name" value="METABOTROPIC GLUTAMATE RECEPTOR"/>
    <property type="match status" value="1"/>
</dbReference>
<dbReference type="Pfam" id="PF01094">
    <property type="entry name" value="ANF_receptor"/>
    <property type="match status" value="1"/>
</dbReference>
<evidence type="ECO:0000256" key="2">
    <source>
        <dbReference type="ARBA" id="ARBA00022475"/>
    </source>
</evidence>
<dbReference type="PROSITE" id="PS50259">
    <property type="entry name" value="G_PROTEIN_RECEP_F3_4"/>
    <property type="match status" value="1"/>
</dbReference>
<proteinExistence type="predicted"/>
<dbReference type="Gene3D" id="3.40.50.2300">
    <property type="match status" value="2"/>
</dbReference>
<feature type="transmembrane region" description="Helical" evidence="11">
    <location>
        <begin position="730"/>
        <end position="751"/>
    </location>
</feature>
<feature type="non-terminal residue" evidence="13">
    <location>
        <position position="1"/>
    </location>
</feature>
<keyword evidence="8" id="KW-0325">Glycoprotein</keyword>
<dbReference type="InterPro" id="IPR038550">
    <property type="entry name" value="GPCR_3_9-Cys_sf"/>
</dbReference>
<evidence type="ECO:0000256" key="11">
    <source>
        <dbReference type="SAM" id="Phobius"/>
    </source>
</evidence>
<evidence type="ECO:0000256" key="5">
    <source>
        <dbReference type="ARBA" id="ARBA00023040"/>
    </source>
</evidence>
<feature type="transmembrane region" description="Helical" evidence="11">
    <location>
        <begin position="681"/>
        <end position="701"/>
    </location>
</feature>
<dbReference type="Proteomes" id="UP001159427">
    <property type="component" value="Unassembled WGS sequence"/>
</dbReference>
<evidence type="ECO:0000256" key="10">
    <source>
        <dbReference type="SAM" id="MobiDB-lite"/>
    </source>
</evidence>
<feature type="domain" description="G-protein coupled receptors family 3 profile" evidence="12">
    <location>
        <begin position="617"/>
        <end position="881"/>
    </location>
</feature>
<dbReference type="InterPro" id="IPR050726">
    <property type="entry name" value="mGluR"/>
</dbReference>
<keyword evidence="7" id="KW-0675">Receptor</keyword>
<keyword evidence="9" id="KW-0807">Transducer</keyword>
<dbReference type="CDD" id="cd06350">
    <property type="entry name" value="PBP1_GPCR_family_C-like"/>
    <property type="match status" value="1"/>
</dbReference>
<dbReference type="Pfam" id="PF00003">
    <property type="entry name" value="7tm_3"/>
    <property type="match status" value="1"/>
</dbReference>
<evidence type="ECO:0000256" key="6">
    <source>
        <dbReference type="ARBA" id="ARBA00023136"/>
    </source>
</evidence>
<protein>
    <recommendedName>
        <fullName evidence="12">G-protein coupled receptors family 3 profile domain-containing protein</fullName>
    </recommendedName>
</protein>
<keyword evidence="14" id="KW-1185">Reference proteome</keyword>
<keyword evidence="2" id="KW-1003">Cell membrane</keyword>
<evidence type="ECO:0000256" key="9">
    <source>
        <dbReference type="ARBA" id="ARBA00023224"/>
    </source>
</evidence>
<dbReference type="InterPro" id="IPR001828">
    <property type="entry name" value="ANF_lig-bd_rcpt"/>
</dbReference>
<reference evidence="13 14" key="1">
    <citation type="submission" date="2022-05" db="EMBL/GenBank/DDBJ databases">
        <authorList>
            <consortium name="Genoscope - CEA"/>
            <person name="William W."/>
        </authorList>
    </citation>
    <scope>NUCLEOTIDE SEQUENCE [LARGE SCALE GENOMIC DNA]</scope>
</reference>
<keyword evidence="5" id="KW-0297">G-protein coupled receptor</keyword>
<feature type="transmembrane region" description="Helical" evidence="11">
    <location>
        <begin position="617"/>
        <end position="642"/>
    </location>
</feature>
<dbReference type="InterPro" id="IPR000337">
    <property type="entry name" value="GPCR_3"/>
</dbReference>
<feature type="transmembrane region" description="Helical" evidence="11">
    <location>
        <begin position="654"/>
        <end position="675"/>
    </location>
</feature>
<evidence type="ECO:0000256" key="3">
    <source>
        <dbReference type="ARBA" id="ARBA00022692"/>
    </source>
</evidence>
<dbReference type="SUPFAM" id="SSF53822">
    <property type="entry name" value="Periplasmic binding protein-like I"/>
    <property type="match status" value="1"/>
</dbReference>
<dbReference type="InterPro" id="IPR011500">
    <property type="entry name" value="GPCR_3_9-Cys_dom"/>
</dbReference>
<feature type="transmembrane region" description="Helical" evidence="11">
    <location>
        <begin position="837"/>
        <end position="866"/>
    </location>
</feature>
<dbReference type="PRINTS" id="PR00248">
    <property type="entry name" value="GPCRMGR"/>
</dbReference>